<name>A0A507BMP4_9PEZI</name>
<feature type="compositionally biased region" description="Pro residues" evidence="2">
    <location>
        <begin position="312"/>
        <end position="323"/>
    </location>
</feature>
<feature type="compositionally biased region" description="Polar residues" evidence="2">
    <location>
        <begin position="454"/>
        <end position="500"/>
    </location>
</feature>
<dbReference type="GeneID" id="41979368"/>
<dbReference type="GO" id="GO:0035267">
    <property type="term" value="C:NuA4 histone acetyltransferase complex"/>
    <property type="evidence" value="ECO:0007669"/>
    <property type="project" value="TreeGrafter"/>
</dbReference>
<proteinExistence type="predicted"/>
<feature type="region of interest" description="Disordered" evidence="2">
    <location>
        <begin position="73"/>
        <end position="100"/>
    </location>
</feature>
<dbReference type="AlphaFoldDB" id="A0A507BMP4"/>
<feature type="compositionally biased region" description="Basic and acidic residues" evidence="2">
    <location>
        <begin position="643"/>
        <end position="666"/>
    </location>
</feature>
<feature type="compositionally biased region" description="Low complexity" evidence="2">
    <location>
        <begin position="224"/>
        <end position="239"/>
    </location>
</feature>
<reference evidence="3 4" key="1">
    <citation type="submission" date="2019-06" db="EMBL/GenBank/DDBJ databases">
        <title>Draft genome sequence of the filamentous fungus Phialemoniopsis curvata isolated from diesel fuel.</title>
        <authorList>
            <person name="Varaljay V.A."/>
            <person name="Lyon W.J."/>
            <person name="Crouch A.L."/>
            <person name="Drake C.E."/>
            <person name="Hollomon J.M."/>
            <person name="Nadeau L.J."/>
            <person name="Nunn H.S."/>
            <person name="Stevenson B.S."/>
            <person name="Bojanowski C.L."/>
            <person name="Crookes-Goodson W.J."/>
        </authorList>
    </citation>
    <scope>NUCLEOTIDE SEQUENCE [LARGE SCALE GENOMIC DNA]</scope>
    <source>
        <strain evidence="3 4">D216</strain>
    </source>
</reference>
<feature type="compositionally biased region" description="Low complexity" evidence="2">
    <location>
        <begin position="406"/>
        <end position="416"/>
    </location>
</feature>
<protein>
    <submittedName>
        <fullName evidence="3">Uncharacterized protein</fullName>
    </submittedName>
</protein>
<sequence length="936" mass="99673">MTNTAAYTPLESLLLFQSLLQYGVETTAFAQISSNLRNNGLIRDGPTYDASRLSPESLQELFLQLLRDELKGEDGRNNADKLEGSLSPNSKKRKLQSPPLPTLQEARLHLDKLPVFVERLYARYRDHVVRSIREDERRFDILQKEIQTIEKEAEAVSSHASLQNGAAAATGQRYGQRPNGAAPSPVPTAVNHLQDTAKHSPVPQPRPISPAVQGLAAPGQPVLAQSQPAVASRSASPAVGPMGRESPRPPNAVPHGLQLPQGAAGLAPRPTQGPATPQPPVPESQQRADGSAKHQVPVHPGVATGQLKWEPPYQPQSGPPSQPRSPANIAPYPPPKGQPPARTAQAGQQQYQGVLQQGHAPLTHPHAPSSLQQPQAVLLAPSSTQSPQHAGQHLAPRQPTSQLQRPIAPEQAILAPAPLPPPHNVAQSGPPRIPNKPPTPNPPSSTSIPSGPPQQQRTATTNIPLPVNQVQSPAITGSASPAPTQSDSQKPYSSPYNQQRPAVPEHLVPQRVSTPTPLSKARHAQALPQTPLNTAAAYQGPRGTGTRWKSSEPTPSTPRPEVGDIPSPAFEPLSPPLAPADLPSSLTGRQPSRKRQSSKEVEKTDTAAPKRGRPLRSAQKARESTAEAHRTRSPSADEASTIIKDEEATPRPHDELRDLPVKEAPSHGRRRATPGGVSSRAQKRKRAESEVPAEPSLISAPPTHVLWTKGFPRISASALDQIGSHRHANMFANKIRDRDAPGYSAIVRRSVDLKSIRMAINHGNKAAVSAAAALPEDDSGGSSVWLPISEDIVPPRGIINSSQLECELVHMFSNAIMYNPDSNRGPGPAFMVAEPTGEDTGEGDASVLGYKVDEDGVVNDTRAMYVEVEKLLSDMRAAEKQRGVPPLPAGAAGITRQESVAIGDDPAATEDDGEAATPAADTDGGGTIKKRRITRG</sequence>
<dbReference type="GO" id="GO:0006325">
    <property type="term" value="P:chromatin organization"/>
    <property type="evidence" value="ECO:0007669"/>
    <property type="project" value="UniProtKB-ARBA"/>
</dbReference>
<dbReference type="PANTHER" id="PTHR15398">
    <property type="entry name" value="BROMODOMAIN-CONTAINING PROTEIN 8"/>
    <property type="match status" value="1"/>
</dbReference>
<accession>A0A507BMP4</accession>
<keyword evidence="1" id="KW-0103">Bromodomain</keyword>
<dbReference type="Gene3D" id="1.20.920.10">
    <property type="entry name" value="Bromodomain-like"/>
    <property type="match status" value="1"/>
</dbReference>
<dbReference type="Proteomes" id="UP000319257">
    <property type="component" value="Unassembled WGS sequence"/>
</dbReference>
<dbReference type="RefSeq" id="XP_030999721.1">
    <property type="nucleotide sequence ID" value="XM_031134704.1"/>
</dbReference>
<dbReference type="InterPro" id="IPR036427">
    <property type="entry name" value="Bromodomain-like_sf"/>
</dbReference>
<feature type="compositionally biased region" description="Basic and acidic residues" evidence="2">
    <location>
        <begin position="73"/>
        <end position="83"/>
    </location>
</feature>
<feature type="compositionally biased region" description="Pro residues" evidence="2">
    <location>
        <begin position="431"/>
        <end position="443"/>
    </location>
</feature>
<feature type="compositionally biased region" description="Low complexity" evidence="2">
    <location>
        <begin position="344"/>
        <end position="360"/>
    </location>
</feature>
<feature type="compositionally biased region" description="Basic and acidic residues" evidence="2">
    <location>
        <begin position="620"/>
        <end position="630"/>
    </location>
</feature>
<evidence type="ECO:0000256" key="2">
    <source>
        <dbReference type="SAM" id="MobiDB-lite"/>
    </source>
</evidence>
<organism evidence="3 4">
    <name type="scientific">Thyridium curvatum</name>
    <dbReference type="NCBI Taxonomy" id="1093900"/>
    <lineage>
        <taxon>Eukaryota</taxon>
        <taxon>Fungi</taxon>
        <taxon>Dikarya</taxon>
        <taxon>Ascomycota</taxon>
        <taxon>Pezizomycotina</taxon>
        <taxon>Sordariomycetes</taxon>
        <taxon>Sordariomycetidae</taxon>
        <taxon>Thyridiales</taxon>
        <taxon>Thyridiaceae</taxon>
        <taxon>Thyridium</taxon>
    </lineage>
</organism>
<feature type="region of interest" description="Disordered" evidence="2">
    <location>
        <begin position="882"/>
        <end position="936"/>
    </location>
</feature>
<keyword evidence="4" id="KW-1185">Reference proteome</keyword>
<gene>
    <name evidence="3" type="ORF">E0L32_011921</name>
</gene>
<dbReference type="PANTHER" id="PTHR15398:SF4">
    <property type="entry name" value="BROMODOMAIN-CONTAINING PROTEIN 8 ISOFORM X1"/>
    <property type="match status" value="1"/>
</dbReference>
<feature type="compositionally biased region" description="Polar residues" evidence="2">
    <location>
        <begin position="369"/>
        <end position="389"/>
    </location>
</feature>
<evidence type="ECO:0000313" key="3">
    <source>
        <dbReference type="EMBL" id="TPX18010.1"/>
    </source>
</evidence>
<evidence type="ECO:0000256" key="1">
    <source>
        <dbReference type="ARBA" id="ARBA00023117"/>
    </source>
</evidence>
<dbReference type="SUPFAM" id="SSF47370">
    <property type="entry name" value="Bromodomain"/>
    <property type="match status" value="1"/>
</dbReference>
<dbReference type="STRING" id="1093900.A0A507BMP4"/>
<feature type="region of interest" description="Disordered" evidence="2">
    <location>
        <begin position="156"/>
        <end position="700"/>
    </location>
</feature>
<comment type="caution">
    <text evidence="3">The sequence shown here is derived from an EMBL/GenBank/DDBJ whole genome shotgun (WGS) entry which is preliminary data.</text>
</comment>
<dbReference type="EMBL" id="SKBQ01000124">
    <property type="protein sequence ID" value="TPX18010.1"/>
    <property type="molecule type" value="Genomic_DNA"/>
</dbReference>
<evidence type="ECO:0000313" key="4">
    <source>
        <dbReference type="Proteomes" id="UP000319257"/>
    </source>
</evidence>
<dbReference type="InParanoid" id="A0A507BMP4"/>
<dbReference type="OrthoDB" id="21449at2759"/>